<dbReference type="NCBIfam" id="NF038404">
    <property type="entry name" value="perm_prefix_2"/>
    <property type="match status" value="1"/>
</dbReference>
<name>A0A1T5EUV7_9BACT</name>
<dbReference type="InterPro" id="IPR025857">
    <property type="entry name" value="MacB_PCD"/>
</dbReference>
<feature type="domain" description="ABC3 transporter permease C-terminal" evidence="7">
    <location>
        <begin position="371"/>
        <end position="487"/>
    </location>
</feature>
<keyword evidence="2" id="KW-1003">Cell membrane</keyword>
<reference evidence="10" key="1">
    <citation type="submission" date="2017-02" db="EMBL/GenBank/DDBJ databases">
        <authorList>
            <person name="Varghese N."/>
            <person name="Submissions S."/>
        </authorList>
    </citation>
    <scope>NUCLEOTIDE SEQUENCE [LARGE SCALE GENOMIC DNA]</scope>
    <source>
        <strain evidence="10">DSM 22270</strain>
    </source>
</reference>
<gene>
    <name evidence="9" type="ORF">SAMN05660293_02779</name>
</gene>
<dbReference type="InterPro" id="IPR047699">
    <property type="entry name" value="Permease_put_prefix"/>
</dbReference>
<evidence type="ECO:0000256" key="6">
    <source>
        <dbReference type="SAM" id="Phobius"/>
    </source>
</evidence>
<proteinExistence type="predicted"/>
<evidence type="ECO:0000259" key="7">
    <source>
        <dbReference type="Pfam" id="PF02687"/>
    </source>
</evidence>
<feature type="transmembrane region" description="Helical" evidence="6">
    <location>
        <begin position="363"/>
        <end position="390"/>
    </location>
</feature>
<sequence>MKPGTAPHNQTPPRWAQRLLSWLHPSDTLEEVQGDMEELYGWWYKERGRLYANIRYLISIVSVMPPFIRRRQTRQNYRQPLLIHPAMIRNYFKAAFRSLSKNKLYSFVNLAGLTLGLGVAITLFWIVRFEYSFDRYHSKADRIYRVNSIDRFGEQQPHIHQTIIKTLKTQFPQIEKAANLYGWGAKTVKAGTKIFNQNNVFFTSGDMFDIIDAEWIEGSPKQSLNARGNVVIDDETALKMFGGNAMGKTFRFDNLTDLTVSGIIRKLPVNSEFPLQMIISWETLKQLQPEFKNEDSWGGGDSMDQGFVLLKKGASAEPVNKGLTSLALKHQDDTGIAKFVLQPLSEMHFDTEKDAYNYSMSKWIIYSLACIGMFLILIACINFINLATVQSIQRGREIAMRKVLGSGKGQLIGQFFGETAILVFVAIVFGSLLAANLIRYSSEMLNTQAAQSEIWQGSTIVFLLILGIAVTFLAGIYPAVMLSKFEPIRALQSRLSVPSGRGVSLRSKLIVLQFVIAQVLVICTILGVKQVKYFYSKDLGFEKSGIITVAIPDRNAANCERLRSQIMQHGQIRDVTFGLTTPASHRNHWWGRIKHHAFADGEETFRIQHVDTNYFDFFHIPLVAGRKLTSTDTTSELGTSKENTDVIINEKAATDLGFKNPEKAIGQKLEIWGSKGTVVGVVRNYISEDLKSKLMPHIYFYTTWNLQLASIRIDPQQKAAALAVIEKYWKAMYPNHYFEAKFLEDDITKFYDNEKKLSNFLQLFAGIGILIGSLGLFGLVSFVVTQRTKEIGVRKVLGATVPSIVKLLSKDFLKLVLVAFIIAVPLAWYAMSRFLEGYTYKTDIEWWIFAMAGMLSVVVAFLTISFQSIKAALMNPVKSLKSE</sequence>
<dbReference type="InterPro" id="IPR003838">
    <property type="entry name" value="ABC3_permease_C"/>
</dbReference>
<evidence type="ECO:0000256" key="2">
    <source>
        <dbReference type="ARBA" id="ARBA00022475"/>
    </source>
</evidence>
<dbReference type="InterPro" id="IPR050250">
    <property type="entry name" value="Macrolide_Exporter_MacB"/>
</dbReference>
<dbReference type="EMBL" id="FUZA01000002">
    <property type="protein sequence ID" value="SKB87589.1"/>
    <property type="molecule type" value="Genomic_DNA"/>
</dbReference>
<dbReference type="RefSeq" id="WP_229208398.1">
    <property type="nucleotide sequence ID" value="NZ_FUZA01000002.1"/>
</dbReference>
<feature type="transmembrane region" description="Helical" evidence="6">
    <location>
        <begin position="509"/>
        <end position="528"/>
    </location>
</feature>
<feature type="domain" description="MacB-like periplasmic core" evidence="8">
    <location>
        <begin position="106"/>
        <end position="325"/>
    </location>
</feature>
<feature type="domain" description="ABC3 transporter permease C-terminal" evidence="7">
    <location>
        <begin position="764"/>
        <end position="876"/>
    </location>
</feature>
<feature type="transmembrane region" description="Helical" evidence="6">
    <location>
        <begin position="846"/>
        <end position="866"/>
    </location>
</feature>
<dbReference type="STRING" id="651661.SAMN05660293_02779"/>
<evidence type="ECO:0000256" key="1">
    <source>
        <dbReference type="ARBA" id="ARBA00004651"/>
    </source>
</evidence>
<evidence type="ECO:0000313" key="9">
    <source>
        <dbReference type="EMBL" id="SKB87589.1"/>
    </source>
</evidence>
<keyword evidence="5 6" id="KW-0472">Membrane</keyword>
<organism evidence="9 10">
    <name type="scientific">Dyadobacter psychrophilus</name>
    <dbReference type="NCBI Taxonomy" id="651661"/>
    <lineage>
        <taxon>Bacteria</taxon>
        <taxon>Pseudomonadati</taxon>
        <taxon>Bacteroidota</taxon>
        <taxon>Cytophagia</taxon>
        <taxon>Cytophagales</taxon>
        <taxon>Spirosomataceae</taxon>
        <taxon>Dyadobacter</taxon>
    </lineage>
</organism>
<feature type="transmembrane region" description="Helical" evidence="6">
    <location>
        <begin position="763"/>
        <end position="785"/>
    </location>
</feature>
<dbReference type="Pfam" id="PF12704">
    <property type="entry name" value="MacB_PCD"/>
    <property type="match status" value="2"/>
</dbReference>
<comment type="subcellular location">
    <subcellularLocation>
        <location evidence="1">Cell membrane</location>
        <topology evidence="1">Multi-pass membrane protein</topology>
    </subcellularLocation>
</comment>
<dbReference type="PANTHER" id="PTHR30572">
    <property type="entry name" value="MEMBRANE COMPONENT OF TRANSPORTER-RELATED"/>
    <property type="match status" value="1"/>
</dbReference>
<dbReference type="AlphaFoldDB" id="A0A1T5EUV7"/>
<feature type="transmembrane region" description="Helical" evidence="6">
    <location>
        <begin position="454"/>
        <end position="480"/>
    </location>
</feature>
<evidence type="ECO:0000313" key="10">
    <source>
        <dbReference type="Proteomes" id="UP000190897"/>
    </source>
</evidence>
<feature type="transmembrane region" description="Helical" evidence="6">
    <location>
        <begin position="107"/>
        <end position="127"/>
    </location>
</feature>
<keyword evidence="3 6" id="KW-0812">Transmembrane</keyword>
<protein>
    <submittedName>
        <fullName evidence="9">Duplicated orphan permease</fullName>
    </submittedName>
</protein>
<dbReference type="GO" id="GO:0022857">
    <property type="term" value="F:transmembrane transporter activity"/>
    <property type="evidence" value="ECO:0007669"/>
    <property type="project" value="TreeGrafter"/>
</dbReference>
<feature type="domain" description="MacB-like periplasmic core" evidence="8">
    <location>
        <begin position="603"/>
        <end position="685"/>
    </location>
</feature>
<dbReference type="Pfam" id="PF02687">
    <property type="entry name" value="FtsX"/>
    <property type="match status" value="2"/>
</dbReference>
<keyword evidence="4 6" id="KW-1133">Transmembrane helix</keyword>
<keyword evidence="10" id="KW-1185">Reference proteome</keyword>
<accession>A0A1T5EUV7</accession>
<dbReference type="PANTHER" id="PTHR30572:SF18">
    <property type="entry name" value="ABC-TYPE MACROLIDE FAMILY EXPORT SYSTEM PERMEASE COMPONENT 2"/>
    <property type="match status" value="1"/>
</dbReference>
<feature type="transmembrane region" description="Helical" evidence="6">
    <location>
        <begin position="812"/>
        <end position="831"/>
    </location>
</feature>
<evidence type="ECO:0000256" key="3">
    <source>
        <dbReference type="ARBA" id="ARBA00022692"/>
    </source>
</evidence>
<dbReference type="Proteomes" id="UP000190897">
    <property type="component" value="Unassembled WGS sequence"/>
</dbReference>
<evidence type="ECO:0000256" key="4">
    <source>
        <dbReference type="ARBA" id="ARBA00022989"/>
    </source>
</evidence>
<evidence type="ECO:0000256" key="5">
    <source>
        <dbReference type="ARBA" id="ARBA00023136"/>
    </source>
</evidence>
<dbReference type="GO" id="GO:0005886">
    <property type="term" value="C:plasma membrane"/>
    <property type="evidence" value="ECO:0007669"/>
    <property type="project" value="UniProtKB-SubCell"/>
</dbReference>
<feature type="transmembrane region" description="Helical" evidence="6">
    <location>
        <begin position="411"/>
        <end position="434"/>
    </location>
</feature>
<evidence type="ECO:0000259" key="8">
    <source>
        <dbReference type="Pfam" id="PF12704"/>
    </source>
</evidence>